<protein>
    <submittedName>
        <fullName evidence="4">Pyridoxal-phosphate dependent enzyme</fullName>
    </submittedName>
</protein>
<evidence type="ECO:0000313" key="4">
    <source>
        <dbReference type="EMBL" id="MCP2176805.1"/>
    </source>
</evidence>
<dbReference type="SUPFAM" id="SSF53686">
    <property type="entry name" value="Tryptophan synthase beta subunit-like PLP-dependent enzymes"/>
    <property type="match status" value="1"/>
</dbReference>
<dbReference type="PANTHER" id="PTHR10314">
    <property type="entry name" value="CYSTATHIONINE BETA-SYNTHASE"/>
    <property type="match status" value="1"/>
</dbReference>
<evidence type="ECO:0000259" key="3">
    <source>
        <dbReference type="Pfam" id="PF00291"/>
    </source>
</evidence>
<evidence type="ECO:0000256" key="2">
    <source>
        <dbReference type="ARBA" id="ARBA00022898"/>
    </source>
</evidence>
<sequence>MTSFDTAAVAGVYESVADAIGNTPLVRLRGVTEGIEAAVYVKLEFLNPGGSVKDRAAVSMIDAAERDGSLRPGGTVVEGTSGNTGIGLTMVAAARGYRSIVVVPDKTSVEKIATLRAHGADVRSSDLDGVSDDEPTTSVVTEPLPLAGVGEGPDVVAGRIEAGEPSVVIVRGGRVVEVRDASRF</sequence>
<proteinExistence type="predicted"/>
<organism evidence="4 5">
    <name type="scientific">Williamsia maris</name>
    <dbReference type="NCBI Taxonomy" id="72806"/>
    <lineage>
        <taxon>Bacteria</taxon>
        <taxon>Bacillati</taxon>
        <taxon>Actinomycetota</taxon>
        <taxon>Actinomycetes</taxon>
        <taxon>Mycobacteriales</taxon>
        <taxon>Nocardiaceae</taxon>
        <taxon>Williamsia</taxon>
    </lineage>
</organism>
<evidence type="ECO:0000256" key="1">
    <source>
        <dbReference type="ARBA" id="ARBA00001933"/>
    </source>
</evidence>
<dbReference type="Proteomes" id="UP001206895">
    <property type="component" value="Unassembled WGS sequence"/>
</dbReference>
<evidence type="ECO:0000313" key="5">
    <source>
        <dbReference type="Proteomes" id="UP001206895"/>
    </source>
</evidence>
<dbReference type="InterPro" id="IPR001926">
    <property type="entry name" value="TrpB-like_PALP"/>
</dbReference>
<comment type="caution">
    <text evidence="4">The sequence shown here is derived from an EMBL/GenBank/DDBJ whole genome shotgun (WGS) entry which is preliminary data.</text>
</comment>
<accession>A0ABT1HI02</accession>
<dbReference type="Pfam" id="PF00291">
    <property type="entry name" value="PALP"/>
    <property type="match status" value="1"/>
</dbReference>
<keyword evidence="2" id="KW-0663">Pyridoxal phosphate</keyword>
<feature type="domain" description="Tryptophan synthase beta chain-like PALP" evidence="3">
    <location>
        <begin position="17"/>
        <end position="133"/>
    </location>
</feature>
<dbReference type="EMBL" id="JAMTCJ010000002">
    <property type="protein sequence ID" value="MCP2176805.1"/>
    <property type="molecule type" value="Genomic_DNA"/>
</dbReference>
<keyword evidence="5" id="KW-1185">Reference proteome</keyword>
<dbReference type="Gene3D" id="3.40.50.1100">
    <property type="match status" value="1"/>
</dbReference>
<dbReference type="InterPro" id="IPR050214">
    <property type="entry name" value="Cys_Synth/Cystath_Beta-Synth"/>
</dbReference>
<comment type="cofactor">
    <cofactor evidence="1">
        <name>pyridoxal 5'-phosphate</name>
        <dbReference type="ChEBI" id="CHEBI:597326"/>
    </cofactor>
</comment>
<dbReference type="RefSeq" id="WP_253661750.1">
    <property type="nucleotide sequence ID" value="NZ_BAAAJQ010000001.1"/>
</dbReference>
<dbReference type="InterPro" id="IPR001216">
    <property type="entry name" value="P-phosphate_BS"/>
</dbReference>
<dbReference type="InterPro" id="IPR036052">
    <property type="entry name" value="TrpB-like_PALP_sf"/>
</dbReference>
<dbReference type="PROSITE" id="PS00901">
    <property type="entry name" value="CYS_SYNTHASE"/>
    <property type="match status" value="1"/>
</dbReference>
<name>A0ABT1HI02_9NOCA</name>
<reference evidence="4 5" key="1">
    <citation type="submission" date="2022-06" db="EMBL/GenBank/DDBJ databases">
        <title>Genomic Encyclopedia of Archaeal and Bacterial Type Strains, Phase II (KMG-II): from individual species to whole genera.</title>
        <authorList>
            <person name="Goeker M."/>
        </authorList>
    </citation>
    <scope>NUCLEOTIDE SEQUENCE [LARGE SCALE GENOMIC DNA]</scope>
    <source>
        <strain evidence="4 5">DSM 44693</strain>
    </source>
</reference>
<gene>
    <name evidence="4" type="ORF">LX13_002624</name>
</gene>